<dbReference type="GO" id="GO:0005524">
    <property type="term" value="F:ATP binding"/>
    <property type="evidence" value="ECO:0007669"/>
    <property type="project" value="UniProtKB-KW"/>
</dbReference>
<dbReference type="Proteomes" id="UP000676079">
    <property type="component" value="Chromosome"/>
</dbReference>
<evidence type="ECO:0000256" key="3">
    <source>
        <dbReference type="ARBA" id="ARBA00022475"/>
    </source>
</evidence>
<organism evidence="11 12">
    <name type="scientific">Nocardiopsis changdeensis</name>
    <dbReference type="NCBI Taxonomy" id="2831969"/>
    <lineage>
        <taxon>Bacteria</taxon>
        <taxon>Bacillati</taxon>
        <taxon>Actinomycetota</taxon>
        <taxon>Actinomycetes</taxon>
        <taxon>Streptosporangiales</taxon>
        <taxon>Nocardiopsidaceae</taxon>
        <taxon>Nocardiopsis</taxon>
    </lineage>
</organism>
<dbReference type="SMART" id="SM00382">
    <property type="entry name" value="AAA"/>
    <property type="match status" value="1"/>
</dbReference>
<evidence type="ECO:0000256" key="1">
    <source>
        <dbReference type="ARBA" id="ARBA00004413"/>
    </source>
</evidence>
<dbReference type="PROSITE" id="PS50893">
    <property type="entry name" value="ABC_TRANSPORTER_2"/>
    <property type="match status" value="1"/>
</dbReference>
<evidence type="ECO:0000256" key="6">
    <source>
        <dbReference type="ARBA" id="ARBA00022967"/>
    </source>
</evidence>
<keyword evidence="8" id="KW-0046">Antibiotic resistance</keyword>
<proteinExistence type="inferred from homology"/>
<dbReference type="PANTHER" id="PTHR42711:SF19">
    <property type="entry name" value="DOXORUBICIN RESISTANCE ATP-BINDING PROTEIN DRRA"/>
    <property type="match status" value="1"/>
</dbReference>
<evidence type="ECO:0000256" key="9">
    <source>
        <dbReference type="ARBA" id="ARBA00049985"/>
    </source>
</evidence>
<evidence type="ECO:0000256" key="2">
    <source>
        <dbReference type="ARBA" id="ARBA00022448"/>
    </source>
</evidence>
<dbReference type="Gene3D" id="3.40.50.300">
    <property type="entry name" value="P-loop containing nucleotide triphosphate hydrolases"/>
    <property type="match status" value="1"/>
</dbReference>
<dbReference type="NCBIfam" id="TIGR01188">
    <property type="entry name" value="drrA"/>
    <property type="match status" value="1"/>
</dbReference>
<dbReference type="InterPro" id="IPR050763">
    <property type="entry name" value="ABC_transporter_ATP-binding"/>
</dbReference>
<evidence type="ECO:0000259" key="10">
    <source>
        <dbReference type="PROSITE" id="PS50893"/>
    </source>
</evidence>
<dbReference type="InterPro" id="IPR003439">
    <property type="entry name" value="ABC_transporter-like_ATP-bd"/>
</dbReference>
<sequence length="299" mass="31781">MDKAHPPGAAPAIAVRGLHKSYGGHEVLVGVDLEVPAGGVFALLGPNGAGKTTLIDVLTTLVRPDAGTAEVLGLDVVRRARRVRREISATGQYATVDEELTGRENLVMVARLLGAGRRAARDRAAELLERFDLVGAADRRVAEYSGGMRRRLDLAAGLTGSPSVVFLDEPTTGMDTRSRRALWRTVGDLAADGTTVLLTTQYLEEADVLADRIAVLDRGRIVAEGTAAELKRRVGGEWIELSLADGGTERVPGDGTADRLRRVLDERHRAGIAVARVEVRTPGMDDVFLALTGDGGGRP</sequence>
<comment type="similarity">
    <text evidence="9">Belongs to the ABC transporter superfamily. Drug exporter-1 (DrugE1) (TC 3.A.1.105) family.</text>
</comment>
<protein>
    <submittedName>
        <fullName evidence="11">ATP-binding cassette domain-containing protein</fullName>
    </submittedName>
</protein>
<evidence type="ECO:0000313" key="11">
    <source>
        <dbReference type="EMBL" id="QUX24499.1"/>
    </source>
</evidence>
<evidence type="ECO:0000313" key="12">
    <source>
        <dbReference type="Proteomes" id="UP000676079"/>
    </source>
</evidence>
<dbReference type="InterPro" id="IPR017871">
    <property type="entry name" value="ABC_transporter-like_CS"/>
</dbReference>
<keyword evidence="3" id="KW-1003">Cell membrane</keyword>
<gene>
    <name evidence="11" type="ORF">KGD84_09615</name>
</gene>
<evidence type="ECO:0000256" key="7">
    <source>
        <dbReference type="ARBA" id="ARBA00023136"/>
    </source>
</evidence>
<keyword evidence="5 11" id="KW-0067">ATP-binding</keyword>
<keyword evidence="12" id="KW-1185">Reference proteome</keyword>
<feature type="domain" description="ABC transporter" evidence="10">
    <location>
        <begin position="13"/>
        <end position="243"/>
    </location>
</feature>
<keyword evidence="4" id="KW-0547">Nucleotide-binding</keyword>
<dbReference type="InterPro" id="IPR027417">
    <property type="entry name" value="P-loop_NTPase"/>
</dbReference>
<dbReference type="Pfam" id="PF00005">
    <property type="entry name" value="ABC_tran"/>
    <property type="match status" value="1"/>
</dbReference>
<dbReference type="SUPFAM" id="SSF52540">
    <property type="entry name" value="P-loop containing nucleoside triphosphate hydrolases"/>
    <property type="match status" value="1"/>
</dbReference>
<evidence type="ECO:0000256" key="8">
    <source>
        <dbReference type="ARBA" id="ARBA00023251"/>
    </source>
</evidence>
<dbReference type="PANTHER" id="PTHR42711">
    <property type="entry name" value="ABC TRANSPORTER ATP-BINDING PROTEIN"/>
    <property type="match status" value="1"/>
</dbReference>
<accession>A0ABX8BQK4</accession>
<name>A0ABX8BQK4_9ACTN</name>
<reference evidence="11 12" key="1">
    <citation type="submission" date="2021-05" db="EMBL/GenBank/DDBJ databases">
        <title>Direct Submission.</title>
        <authorList>
            <person name="Li K."/>
            <person name="Gao J."/>
        </authorList>
    </citation>
    <scope>NUCLEOTIDE SEQUENCE [LARGE SCALE GENOMIC DNA]</scope>
    <source>
        <strain evidence="11 12">Mg02</strain>
    </source>
</reference>
<dbReference type="EMBL" id="CP074133">
    <property type="protein sequence ID" value="QUX24499.1"/>
    <property type="molecule type" value="Genomic_DNA"/>
</dbReference>
<evidence type="ECO:0000256" key="4">
    <source>
        <dbReference type="ARBA" id="ARBA00022741"/>
    </source>
</evidence>
<keyword evidence="6" id="KW-1278">Translocase</keyword>
<dbReference type="InterPro" id="IPR005894">
    <property type="entry name" value="DrrA"/>
</dbReference>
<dbReference type="PROSITE" id="PS00211">
    <property type="entry name" value="ABC_TRANSPORTER_1"/>
    <property type="match status" value="1"/>
</dbReference>
<evidence type="ECO:0000256" key="5">
    <source>
        <dbReference type="ARBA" id="ARBA00022840"/>
    </source>
</evidence>
<dbReference type="RefSeq" id="WP_220559924.1">
    <property type="nucleotide sequence ID" value="NZ_CP074133.1"/>
</dbReference>
<keyword evidence="7" id="KW-0472">Membrane</keyword>
<dbReference type="InterPro" id="IPR003593">
    <property type="entry name" value="AAA+_ATPase"/>
</dbReference>
<keyword evidence="2" id="KW-0813">Transport</keyword>
<comment type="subcellular location">
    <subcellularLocation>
        <location evidence="1">Cell membrane</location>
        <topology evidence="1">Peripheral membrane protein</topology>
        <orientation evidence="1">Cytoplasmic side</orientation>
    </subcellularLocation>
</comment>